<protein>
    <submittedName>
        <fullName evidence="1">Uncharacterized protein</fullName>
    </submittedName>
</protein>
<dbReference type="EMBL" id="CAVNYO010000412">
    <property type="protein sequence ID" value="CAK5276750.1"/>
    <property type="molecule type" value="Genomic_DNA"/>
</dbReference>
<dbReference type="Proteomes" id="UP001295794">
    <property type="component" value="Unassembled WGS sequence"/>
</dbReference>
<sequence>MNLTATRPFRARNDGYHRLRDPHSRALSGDGGVIPPAHDIVLALSYLISVLRRWSSGCVLCWKRGRIKLSCLNSSSITSCGGVAVAKCGGLIVVFGASPLTSMETALGHPVRVY</sequence>
<gene>
    <name evidence="1" type="ORF">MYCIT1_LOCUS25271</name>
</gene>
<keyword evidence="2" id="KW-1185">Reference proteome</keyword>
<comment type="caution">
    <text evidence="1">The sequence shown here is derived from an EMBL/GenBank/DDBJ whole genome shotgun (WGS) entry which is preliminary data.</text>
</comment>
<reference evidence="1" key="1">
    <citation type="submission" date="2023-11" db="EMBL/GenBank/DDBJ databases">
        <authorList>
            <person name="De Vega J J."/>
            <person name="De Vega J J."/>
        </authorList>
    </citation>
    <scope>NUCLEOTIDE SEQUENCE</scope>
</reference>
<name>A0AAD2HJX5_9AGAR</name>
<evidence type="ECO:0000313" key="2">
    <source>
        <dbReference type="Proteomes" id="UP001295794"/>
    </source>
</evidence>
<proteinExistence type="predicted"/>
<accession>A0AAD2HJX5</accession>
<organism evidence="1 2">
    <name type="scientific">Mycena citricolor</name>
    <dbReference type="NCBI Taxonomy" id="2018698"/>
    <lineage>
        <taxon>Eukaryota</taxon>
        <taxon>Fungi</taxon>
        <taxon>Dikarya</taxon>
        <taxon>Basidiomycota</taxon>
        <taxon>Agaricomycotina</taxon>
        <taxon>Agaricomycetes</taxon>
        <taxon>Agaricomycetidae</taxon>
        <taxon>Agaricales</taxon>
        <taxon>Marasmiineae</taxon>
        <taxon>Mycenaceae</taxon>
        <taxon>Mycena</taxon>
    </lineage>
</organism>
<evidence type="ECO:0000313" key="1">
    <source>
        <dbReference type="EMBL" id="CAK5276750.1"/>
    </source>
</evidence>
<dbReference type="AlphaFoldDB" id="A0AAD2HJX5"/>